<evidence type="ECO:0000259" key="2">
    <source>
        <dbReference type="Pfam" id="PF13458"/>
    </source>
</evidence>
<dbReference type="Gene3D" id="3.40.50.2300">
    <property type="match status" value="2"/>
</dbReference>
<evidence type="ECO:0000256" key="1">
    <source>
        <dbReference type="ARBA" id="ARBA00022729"/>
    </source>
</evidence>
<proteinExistence type="predicted"/>
<dbReference type="PANTHER" id="PTHR47235:SF1">
    <property type="entry name" value="BLR6548 PROTEIN"/>
    <property type="match status" value="1"/>
</dbReference>
<dbReference type="Pfam" id="PF13458">
    <property type="entry name" value="Peripla_BP_6"/>
    <property type="match status" value="1"/>
</dbReference>
<sequence length="400" mass="42363">MKYVRMLAAVTAVMLAAVVLAACGNDSKDSGTGSKTTAAQPAANKGTIKIGNIAAITGPIPLGEMSKAVQAYFDDLNAKGGVNGYKVEVVVKDDKTDPALTARAARELVEQEKVIGLVGDMTLVGCAVNQKYLEANEIRSIMGGGAIPPCFLQPNVSPVNTGPTGDFRVALTYARDTLGKKKVCAIFTTLQIPYAPDVIKWYEEKYGEALTMADQSLTQKSNLDALFATAKSKGCEAIATDGTANQTGPMAVARDKQGLTTVPLVFMGSQYNPDLAKALGDVKEIYATSELLPFTEPDPKLAPMLASFKKHGVPVSGLSQFGWHAATMFTKIVSGIQGEVTKESYNKALLAATSVDTDGWTATPYAFGPDKAHNSNKGAKMVKIENGKWVVATPDWIVWG</sequence>
<dbReference type="SUPFAM" id="SSF53822">
    <property type="entry name" value="Periplasmic binding protein-like I"/>
    <property type="match status" value="1"/>
</dbReference>
<reference evidence="3" key="1">
    <citation type="submission" date="2020-05" db="EMBL/GenBank/DDBJ databases">
        <authorList>
            <person name="Chiriac C."/>
            <person name="Salcher M."/>
            <person name="Ghai R."/>
            <person name="Kavagutti S V."/>
        </authorList>
    </citation>
    <scope>NUCLEOTIDE SEQUENCE</scope>
</reference>
<dbReference type="InterPro" id="IPR028081">
    <property type="entry name" value="Leu-bd"/>
</dbReference>
<dbReference type="PANTHER" id="PTHR47235">
    <property type="entry name" value="BLR6548 PROTEIN"/>
    <property type="match status" value="1"/>
</dbReference>
<keyword evidence="1" id="KW-0732">Signal</keyword>
<organism evidence="3">
    <name type="scientific">freshwater metagenome</name>
    <dbReference type="NCBI Taxonomy" id="449393"/>
    <lineage>
        <taxon>unclassified sequences</taxon>
        <taxon>metagenomes</taxon>
        <taxon>ecological metagenomes</taxon>
    </lineage>
</organism>
<feature type="domain" description="Leucine-binding protein" evidence="2">
    <location>
        <begin position="47"/>
        <end position="385"/>
    </location>
</feature>
<dbReference type="PROSITE" id="PS51257">
    <property type="entry name" value="PROKAR_LIPOPROTEIN"/>
    <property type="match status" value="1"/>
</dbReference>
<dbReference type="EMBL" id="CAFBMX010000010">
    <property type="protein sequence ID" value="CAB4941180.1"/>
    <property type="molecule type" value="Genomic_DNA"/>
</dbReference>
<dbReference type="AlphaFoldDB" id="A0A6J7JDA8"/>
<name>A0A6J7JDA8_9ZZZZ</name>
<protein>
    <submittedName>
        <fullName evidence="3">Unannotated protein</fullName>
    </submittedName>
</protein>
<dbReference type="InterPro" id="IPR028082">
    <property type="entry name" value="Peripla_BP_I"/>
</dbReference>
<gene>
    <name evidence="3" type="ORF">UFOPK3674_01840</name>
</gene>
<evidence type="ECO:0000313" key="3">
    <source>
        <dbReference type="EMBL" id="CAB4941180.1"/>
    </source>
</evidence>
<accession>A0A6J7JDA8</accession>